<dbReference type="SUPFAM" id="SSF56645">
    <property type="entry name" value="Acyl-CoA dehydrogenase NM domain-like"/>
    <property type="match status" value="1"/>
</dbReference>
<name>A0A7C4VR05_9BACT</name>
<protein>
    <submittedName>
        <fullName evidence="8">Acyl-CoA dehydrogenase</fullName>
    </submittedName>
</protein>
<dbReference type="GO" id="GO:0003995">
    <property type="term" value="F:acyl-CoA dehydrogenase activity"/>
    <property type="evidence" value="ECO:0007669"/>
    <property type="project" value="TreeGrafter"/>
</dbReference>
<dbReference type="InterPro" id="IPR046373">
    <property type="entry name" value="Acyl-CoA_Oxase/DH_mid-dom_sf"/>
</dbReference>
<dbReference type="Gene3D" id="1.20.140.10">
    <property type="entry name" value="Butyryl-CoA Dehydrogenase, subunit A, domain 3"/>
    <property type="match status" value="1"/>
</dbReference>
<evidence type="ECO:0000256" key="2">
    <source>
        <dbReference type="ARBA" id="ARBA00022630"/>
    </source>
</evidence>
<comment type="similarity">
    <text evidence="1 5">Belongs to the acyl-CoA dehydrogenase family.</text>
</comment>
<dbReference type="SUPFAM" id="SSF47203">
    <property type="entry name" value="Acyl-CoA dehydrogenase C-terminal domain-like"/>
    <property type="match status" value="1"/>
</dbReference>
<dbReference type="CDD" id="cd00567">
    <property type="entry name" value="ACAD"/>
    <property type="match status" value="1"/>
</dbReference>
<proteinExistence type="inferred from homology"/>
<dbReference type="Pfam" id="PF02770">
    <property type="entry name" value="Acyl-CoA_dh_M"/>
    <property type="match status" value="1"/>
</dbReference>
<dbReference type="EMBL" id="DSUH01000298">
    <property type="protein sequence ID" value="HGU33729.1"/>
    <property type="molecule type" value="Genomic_DNA"/>
</dbReference>
<evidence type="ECO:0000313" key="8">
    <source>
        <dbReference type="EMBL" id="HGU33729.1"/>
    </source>
</evidence>
<keyword evidence="2 5" id="KW-0285">Flavoprotein</keyword>
<keyword evidence="4 5" id="KW-0560">Oxidoreductase</keyword>
<sequence length="374" mass="40254">MNFDFTAEERARMEAIDGILAGWANPMDFETRSNIPAIRNRALQAVRSLQALPYVAVGSQAHLSRACLMACSQKVAAFSPSLHLTVDMGIRLPVGILQAVSADTASSECAGLLEGKRLAAVAFRESTMNVVNDPLTTRAHLDGTDWLIDGAKSWVVNAPISDVLLVAAAVEDGCGLFWVAADAPGVSIGQSLQALGFDGAAIAHMAFEGCRIPESNRIGVFDRRVLMNRLQDIENEILIASAIGLMKAAFEEARDHAKTHRSGGKPIIAYQEVGFKLSEMLTQLQTAELLAYRTAWSIENRVEDVESLLLCAKVFCAEAAENVTGAALQILSGKGYFGQSVSERAYRCAKYTQIAGTSTEIARVRIGDEALGYK</sequence>
<dbReference type="InterPro" id="IPR006091">
    <property type="entry name" value="Acyl-CoA_Oxase/DH_mid-dom"/>
</dbReference>
<comment type="caution">
    <text evidence="8">The sequence shown here is derived from an EMBL/GenBank/DDBJ whole genome shotgun (WGS) entry which is preliminary data.</text>
</comment>
<dbReference type="PANTHER" id="PTHR43884">
    <property type="entry name" value="ACYL-COA DEHYDROGENASE"/>
    <property type="match status" value="1"/>
</dbReference>
<dbReference type="Pfam" id="PF00441">
    <property type="entry name" value="Acyl-CoA_dh_1"/>
    <property type="match status" value="1"/>
</dbReference>
<evidence type="ECO:0000256" key="3">
    <source>
        <dbReference type="ARBA" id="ARBA00022827"/>
    </source>
</evidence>
<reference evidence="8" key="1">
    <citation type="journal article" date="2020" name="mSystems">
        <title>Genome- and Community-Level Interaction Insights into Carbon Utilization and Element Cycling Functions of Hydrothermarchaeota in Hydrothermal Sediment.</title>
        <authorList>
            <person name="Zhou Z."/>
            <person name="Liu Y."/>
            <person name="Xu W."/>
            <person name="Pan J."/>
            <person name="Luo Z.H."/>
            <person name="Li M."/>
        </authorList>
    </citation>
    <scope>NUCLEOTIDE SEQUENCE [LARGE SCALE GENOMIC DNA]</scope>
    <source>
        <strain evidence="8">SpSt-477</strain>
    </source>
</reference>
<gene>
    <name evidence="8" type="ORF">ENS29_12880</name>
</gene>
<evidence type="ECO:0000256" key="1">
    <source>
        <dbReference type="ARBA" id="ARBA00009347"/>
    </source>
</evidence>
<keyword evidence="3 5" id="KW-0274">FAD</keyword>
<accession>A0A7C4VR05</accession>
<evidence type="ECO:0000256" key="4">
    <source>
        <dbReference type="ARBA" id="ARBA00023002"/>
    </source>
</evidence>
<feature type="domain" description="Acyl-CoA oxidase/dehydrogenase middle" evidence="7">
    <location>
        <begin position="135"/>
        <end position="210"/>
    </location>
</feature>
<comment type="cofactor">
    <cofactor evidence="5">
        <name>FAD</name>
        <dbReference type="ChEBI" id="CHEBI:57692"/>
    </cofactor>
</comment>
<dbReference type="InterPro" id="IPR009075">
    <property type="entry name" value="AcylCo_DH/oxidase_C"/>
</dbReference>
<evidence type="ECO:0000259" key="7">
    <source>
        <dbReference type="Pfam" id="PF02770"/>
    </source>
</evidence>
<dbReference type="Gene3D" id="2.40.110.10">
    <property type="entry name" value="Butyryl-CoA Dehydrogenase, subunit A, domain 2"/>
    <property type="match status" value="1"/>
</dbReference>
<organism evidence="8">
    <name type="scientific">Desulfatirhabdium butyrativorans</name>
    <dbReference type="NCBI Taxonomy" id="340467"/>
    <lineage>
        <taxon>Bacteria</taxon>
        <taxon>Pseudomonadati</taxon>
        <taxon>Thermodesulfobacteriota</taxon>
        <taxon>Desulfobacteria</taxon>
        <taxon>Desulfobacterales</taxon>
        <taxon>Desulfatirhabdiaceae</taxon>
        <taxon>Desulfatirhabdium</taxon>
    </lineage>
</organism>
<dbReference type="InterPro" id="IPR036250">
    <property type="entry name" value="AcylCo_DH-like_C"/>
</dbReference>
<evidence type="ECO:0000259" key="6">
    <source>
        <dbReference type="Pfam" id="PF00441"/>
    </source>
</evidence>
<feature type="domain" description="Acyl-CoA dehydrogenase/oxidase C-terminal" evidence="6">
    <location>
        <begin position="238"/>
        <end position="369"/>
    </location>
</feature>
<dbReference type="AlphaFoldDB" id="A0A7C4VR05"/>
<dbReference type="PANTHER" id="PTHR43884:SF20">
    <property type="entry name" value="ACYL-COA DEHYDROGENASE FADE28"/>
    <property type="match status" value="1"/>
</dbReference>
<dbReference type="InterPro" id="IPR009100">
    <property type="entry name" value="AcylCoA_DH/oxidase_NM_dom_sf"/>
</dbReference>
<evidence type="ECO:0000256" key="5">
    <source>
        <dbReference type="RuleBase" id="RU362125"/>
    </source>
</evidence>